<accession>A0AAN9QBW1</accession>
<sequence>MHTQSMIKSYEFVVKISCIYVSSAHQISCTILTNARCSTRNANTASTGLILTKHMQFHGEIDSWILAHCSDLYSHNRNLGTDLILLEVRSQSEKEFIYLNVKDKGTSAATLGGAPQDPPRQATYSERGFVLPPNSKDAPRAFI</sequence>
<gene>
    <name evidence="1" type="ORF">VNO77_23469</name>
</gene>
<comment type="caution">
    <text evidence="1">The sequence shown here is derived from an EMBL/GenBank/DDBJ whole genome shotgun (WGS) entry which is preliminary data.</text>
</comment>
<organism evidence="1 2">
    <name type="scientific">Canavalia gladiata</name>
    <name type="common">Sword bean</name>
    <name type="synonym">Dolichos gladiatus</name>
    <dbReference type="NCBI Taxonomy" id="3824"/>
    <lineage>
        <taxon>Eukaryota</taxon>
        <taxon>Viridiplantae</taxon>
        <taxon>Streptophyta</taxon>
        <taxon>Embryophyta</taxon>
        <taxon>Tracheophyta</taxon>
        <taxon>Spermatophyta</taxon>
        <taxon>Magnoliopsida</taxon>
        <taxon>eudicotyledons</taxon>
        <taxon>Gunneridae</taxon>
        <taxon>Pentapetalae</taxon>
        <taxon>rosids</taxon>
        <taxon>fabids</taxon>
        <taxon>Fabales</taxon>
        <taxon>Fabaceae</taxon>
        <taxon>Papilionoideae</taxon>
        <taxon>50 kb inversion clade</taxon>
        <taxon>NPAAA clade</taxon>
        <taxon>indigoferoid/millettioid clade</taxon>
        <taxon>Phaseoleae</taxon>
        <taxon>Canavalia</taxon>
    </lineage>
</organism>
<reference evidence="1 2" key="1">
    <citation type="submission" date="2024-01" db="EMBL/GenBank/DDBJ databases">
        <title>The genomes of 5 underutilized Papilionoideae crops provide insights into root nodulation and disease resistanc.</title>
        <authorList>
            <person name="Jiang F."/>
        </authorList>
    </citation>
    <scope>NUCLEOTIDE SEQUENCE [LARGE SCALE GENOMIC DNA]</scope>
    <source>
        <strain evidence="1">LVBAO_FW01</strain>
        <tissue evidence="1">Leaves</tissue>
    </source>
</reference>
<keyword evidence="2" id="KW-1185">Reference proteome</keyword>
<protein>
    <submittedName>
        <fullName evidence="1">Uncharacterized protein</fullName>
    </submittedName>
</protein>
<name>A0AAN9QBW1_CANGL</name>
<dbReference type="Proteomes" id="UP001367508">
    <property type="component" value="Unassembled WGS sequence"/>
</dbReference>
<evidence type="ECO:0000313" key="2">
    <source>
        <dbReference type="Proteomes" id="UP001367508"/>
    </source>
</evidence>
<evidence type="ECO:0000313" key="1">
    <source>
        <dbReference type="EMBL" id="KAK7329314.1"/>
    </source>
</evidence>
<dbReference type="AlphaFoldDB" id="A0AAN9QBW1"/>
<dbReference type="EMBL" id="JAYMYQ010000005">
    <property type="protein sequence ID" value="KAK7329314.1"/>
    <property type="molecule type" value="Genomic_DNA"/>
</dbReference>
<proteinExistence type="predicted"/>